<dbReference type="STRING" id="1892869.ACGLYG10_2068"/>
<dbReference type="SUPFAM" id="SSF49303">
    <property type="entry name" value="beta-Galactosidase/glucuronidase domain"/>
    <property type="match status" value="1"/>
</dbReference>
<proteinExistence type="inferred from homology"/>
<dbReference type="Pfam" id="PF02836">
    <property type="entry name" value="Glyco_hydro_2_C"/>
    <property type="match status" value="1"/>
</dbReference>
<dbReference type="Pfam" id="PF22666">
    <property type="entry name" value="Glyco_hydro_2_N2"/>
    <property type="match status" value="1"/>
</dbReference>
<dbReference type="Pfam" id="PF00703">
    <property type="entry name" value="Glyco_hydro_2"/>
    <property type="match status" value="1"/>
</dbReference>
<dbReference type="InterPro" id="IPR008979">
    <property type="entry name" value="Galactose-bd-like_sf"/>
</dbReference>
<dbReference type="InterPro" id="IPR040605">
    <property type="entry name" value="Glyco_hydro2_dom5"/>
</dbReference>
<evidence type="ECO:0000259" key="6">
    <source>
        <dbReference type="Pfam" id="PF02836"/>
    </source>
</evidence>
<evidence type="ECO:0000259" key="9">
    <source>
        <dbReference type="Pfam" id="PF22666"/>
    </source>
</evidence>
<dbReference type="SUPFAM" id="SSF51445">
    <property type="entry name" value="(Trans)glycosidases"/>
    <property type="match status" value="1"/>
</dbReference>
<feature type="domain" description="Glycoside hydrolase family 2 catalytic" evidence="6">
    <location>
        <begin position="274"/>
        <end position="433"/>
    </location>
</feature>
<dbReference type="EMBL" id="FQTT01000011">
    <property type="protein sequence ID" value="SHE25832.1"/>
    <property type="molecule type" value="Genomic_DNA"/>
</dbReference>
<evidence type="ECO:0000256" key="1">
    <source>
        <dbReference type="ARBA" id="ARBA00007401"/>
    </source>
</evidence>
<evidence type="ECO:0000313" key="11">
    <source>
        <dbReference type="Proteomes" id="UP000184291"/>
    </source>
</evidence>
<dbReference type="SUPFAM" id="SSF49785">
    <property type="entry name" value="Galactose-binding domain-like"/>
    <property type="match status" value="1"/>
</dbReference>
<reference evidence="11" key="1">
    <citation type="submission" date="2016-09" db="EMBL/GenBank/DDBJ databases">
        <authorList>
            <person name="Strepis N."/>
        </authorList>
    </citation>
    <scope>NUCLEOTIDE SEQUENCE [LARGE SCALE GENOMIC DNA]</scope>
</reference>
<dbReference type="InterPro" id="IPR054593">
    <property type="entry name" value="Beta-mannosidase-like_N2"/>
</dbReference>
<dbReference type="Gene3D" id="3.20.20.80">
    <property type="entry name" value="Glycosidases"/>
    <property type="match status" value="1"/>
</dbReference>
<feature type="domain" description="Glycoside hydrolase family 2 immunoglobulin-like beta-sandwich" evidence="5">
    <location>
        <begin position="161"/>
        <end position="264"/>
    </location>
</feature>
<dbReference type="Gene3D" id="2.60.40.10">
    <property type="entry name" value="Immunoglobulins"/>
    <property type="match status" value="3"/>
</dbReference>
<dbReference type="InterPro" id="IPR006103">
    <property type="entry name" value="Glyco_hydro_2_cat"/>
</dbReference>
<keyword evidence="2" id="KW-0378">Hydrolase</keyword>
<feature type="region of interest" description="Disordered" evidence="4">
    <location>
        <begin position="439"/>
        <end position="459"/>
    </location>
</feature>
<keyword evidence="11" id="KW-1185">Reference proteome</keyword>
<dbReference type="Gene3D" id="2.60.120.260">
    <property type="entry name" value="Galactose-binding domain-like"/>
    <property type="match status" value="1"/>
</dbReference>
<evidence type="ECO:0000256" key="2">
    <source>
        <dbReference type="ARBA" id="ARBA00022801"/>
    </source>
</evidence>
<feature type="domain" description="Beta-mannosidase-like galactose-binding" evidence="9">
    <location>
        <begin position="44"/>
        <end position="130"/>
    </location>
</feature>
<dbReference type="RefSeq" id="WP_073331313.1">
    <property type="nucleotide sequence ID" value="NZ_FQTT01000011.1"/>
</dbReference>
<sequence>MKRTDLNRGWTFRENTGAFASLLGAAPTRVVDLPHDAVLAGGRDPGSENQGNNAYFRSGAWVYEKTIDVPAQWRNRRVALEFEGVYRDAVVKVNGAFAAQRPGGYTLFHVSLDPYLRYGEENVITVEAQAHNDSRWYSGGGITRPVHLLVGPLVHIAPTGIQVTTPEIDDELAVVEVAVPVVNGSITTATTDARIEVLGPDGALAATGTLRVSTLAGETQTGRRRLYIQAPQRWSTDSPALYTARVTLGSGDAEDTAEARFGIRSLRLDPIHGLRLNGRTVNLHGACVHNDNGVLAGACIAAAEDRRVRLLKAAGFNALRSSHNPMSVAMLEACDRHGMLVMDETWDVWTDAKTTDDYSLAFPEWWERDVESLVAKDLNHPSVILYSIGNEIPEIGTPHGARRARTIAEKLRSLDSSRYVLNSLNAMMAILDELAQMREQAGQGSDADSPAEGADSGDINTAMADADDMMSAIMSLPEITDKITEAADAVDILGHNYADVRYRIEHEADPNRVIVGSETFSTRIATYWRLVQELPYVIGDFTWTGWDYLGEAGIARPIYSDDQASGMGAAYPYLLAGSGDIDILGDRKTISLYREVAVGLCKKPVLAVQRPEHFTEPIAPHSWTWTDSVASWTWDVPAGSPVTVEAYADADEVAFLVNGAEVARTPVGTDLPFYAKADTTYQPGELTVVAYRDGQELGRTSLETAGPVAALKAEVEAGPVRADDASLAFVPISLLDAAGRLNPAADRPVTVEVAGPAVLQGLGSARPSHEESFLSDTFTTYQGRALAVIRPTGIGEVTVRVSGDDLGTEVSFTVEP</sequence>
<accession>A0A1M4S0U8</accession>
<dbReference type="InterPro" id="IPR006102">
    <property type="entry name" value="Ig-like_GH2"/>
</dbReference>
<dbReference type="AlphaFoldDB" id="A0A1M4S0U8"/>
<evidence type="ECO:0000256" key="3">
    <source>
        <dbReference type="ARBA" id="ARBA00023295"/>
    </source>
</evidence>
<name>A0A1M4S0U8_9ACTO</name>
<dbReference type="InterPro" id="IPR013783">
    <property type="entry name" value="Ig-like_fold"/>
</dbReference>
<comment type="similarity">
    <text evidence="1">Belongs to the glycosyl hydrolase 2 family.</text>
</comment>
<keyword evidence="3" id="KW-0326">Glycosidase</keyword>
<evidence type="ECO:0000256" key="4">
    <source>
        <dbReference type="SAM" id="MobiDB-lite"/>
    </source>
</evidence>
<feature type="domain" description="DUF4982" evidence="7">
    <location>
        <begin position="639"/>
        <end position="697"/>
    </location>
</feature>
<dbReference type="Pfam" id="PF18565">
    <property type="entry name" value="Glyco_hydro2_C5"/>
    <property type="match status" value="1"/>
</dbReference>
<protein>
    <submittedName>
        <fullName evidence="10">Uncharacterized protein</fullName>
    </submittedName>
</protein>
<dbReference type="Pfam" id="PF16355">
    <property type="entry name" value="DUF4982"/>
    <property type="match status" value="1"/>
</dbReference>
<dbReference type="InterPro" id="IPR036156">
    <property type="entry name" value="Beta-gal/glucu_dom_sf"/>
</dbReference>
<dbReference type="PRINTS" id="PR00132">
    <property type="entry name" value="GLHYDRLASE2"/>
</dbReference>
<dbReference type="InterPro" id="IPR017853">
    <property type="entry name" value="GH"/>
</dbReference>
<dbReference type="GO" id="GO:0004553">
    <property type="term" value="F:hydrolase activity, hydrolyzing O-glycosyl compounds"/>
    <property type="evidence" value="ECO:0007669"/>
    <property type="project" value="InterPro"/>
</dbReference>
<dbReference type="PANTHER" id="PTHR42732:SF1">
    <property type="entry name" value="BETA-MANNOSIDASE"/>
    <property type="match status" value="1"/>
</dbReference>
<evidence type="ECO:0000259" key="7">
    <source>
        <dbReference type="Pfam" id="PF16355"/>
    </source>
</evidence>
<feature type="domain" description="Glycoside hydrolase family 2" evidence="8">
    <location>
        <begin position="711"/>
        <end position="808"/>
    </location>
</feature>
<dbReference type="GO" id="GO:0005975">
    <property type="term" value="P:carbohydrate metabolic process"/>
    <property type="evidence" value="ECO:0007669"/>
    <property type="project" value="InterPro"/>
</dbReference>
<dbReference type="Proteomes" id="UP000184291">
    <property type="component" value="Unassembled WGS sequence"/>
</dbReference>
<dbReference type="OrthoDB" id="9762066at2"/>
<dbReference type="InterPro" id="IPR032311">
    <property type="entry name" value="DUF4982"/>
</dbReference>
<gene>
    <name evidence="10" type="ORF">ACGLYG10_2068</name>
</gene>
<dbReference type="PANTHER" id="PTHR42732">
    <property type="entry name" value="BETA-GALACTOSIDASE"/>
    <property type="match status" value="1"/>
</dbReference>
<evidence type="ECO:0000259" key="8">
    <source>
        <dbReference type="Pfam" id="PF18565"/>
    </source>
</evidence>
<organism evidence="10 11">
    <name type="scientific">Actinomyces glycerinitolerans</name>
    <dbReference type="NCBI Taxonomy" id="1892869"/>
    <lineage>
        <taxon>Bacteria</taxon>
        <taxon>Bacillati</taxon>
        <taxon>Actinomycetota</taxon>
        <taxon>Actinomycetes</taxon>
        <taxon>Actinomycetales</taxon>
        <taxon>Actinomycetaceae</taxon>
        <taxon>Actinomyces</taxon>
    </lineage>
</organism>
<evidence type="ECO:0000259" key="5">
    <source>
        <dbReference type="Pfam" id="PF00703"/>
    </source>
</evidence>
<dbReference type="InterPro" id="IPR006101">
    <property type="entry name" value="Glyco_hydro_2"/>
</dbReference>
<dbReference type="InterPro" id="IPR051913">
    <property type="entry name" value="GH2_Domain-Containing"/>
</dbReference>
<evidence type="ECO:0000313" key="10">
    <source>
        <dbReference type="EMBL" id="SHE25832.1"/>
    </source>
</evidence>